<evidence type="ECO:0000313" key="2">
    <source>
        <dbReference type="Proteomes" id="UP000216446"/>
    </source>
</evidence>
<accession>A0A259TU25</accession>
<organism evidence="1 2">
    <name type="scientific">Rubricoccus marinus</name>
    <dbReference type="NCBI Taxonomy" id="716817"/>
    <lineage>
        <taxon>Bacteria</taxon>
        <taxon>Pseudomonadati</taxon>
        <taxon>Rhodothermota</taxon>
        <taxon>Rhodothermia</taxon>
        <taxon>Rhodothermales</taxon>
        <taxon>Rubricoccaceae</taxon>
        <taxon>Rubricoccus</taxon>
    </lineage>
</organism>
<dbReference type="EMBL" id="MQWB01000014">
    <property type="protein sequence ID" value="OZC01249.1"/>
    <property type="molecule type" value="Genomic_DNA"/>
</dbReference>
<comment type="caution">
    <text evidence="1">The sequence shown here is derived from an EMBL/GenBank/DDBJ whole genome shotgun (WGS) entry which is preliminary data.</text>
</comment>
<dbReference type="InParanoid" id="A0A259TU25"/>
<keyword evidence="2" id="KW-1185">Reference proteome</keyword>
<reference evidence="1 2" key="1">
    <citation type="submission" date="2016-11" db="EMBL/GenBank/DDBJ databases">
        <title>Study of marine rhodopsin-containing bacteria.</title>
        <authorList>
            <person name="Yoshizawa S."/>
            <person name="Kumagai Y."/>
            <person name="Kogure K."/>
        </authorList>
    </citation>
    <scope>NUCLEOTIDE SEQUENCE [LARGE SCALE GENOMIC DNA]</scope>
    <source>
        <strain evidence="1 2">SG-29</strain>
    </source>
</reference>
<dbReference type="RefSeq" id="WP_094552086.1">
    <property type="nucleotide sequence ID" value="NZ_MQWB01000014.1"/>
</dbReference>
<protein>
    <submittedName>
        <fullName evidence="1">Uncharacterized protein</fullName>
    </submittedName>
</protein>
<gene>
    <name evidence="1" type="ORF">BSZ36_18540</name>
</gene>
<evidence type="ECO:0000313" key="1">
    <source>
        <dbReference type="EMBL" id="OZC01249.1"/>
    </source>
</evidence>
<dbReference type="AlphaFoldDB" id="A0A259TU25"/>
<sequence>MIATDAEHRRALQRLAENAETLHRQRAALAEAGLSGQELDRAMAPLLSFRAGLVEDVRAYERSSG</sequence>
<name>A0A259TU25_9BACT</name>
<proteinExistence type="predicted"/>
<dbReference type="Proteomes" id="UP000216446">
    <property type="component" value="Unassembled WGS sequence"/>
</dbReference>
<dbReference type="OrthoDB" id="278386at2"/>